<dbReference type="NCBIfam" id="NF045781">
    <property type="entry name" value="Spaf1101_AAA_ATP"/>
    <property type="match status" value="1"/>
</dbReference>
<organism evidence="3 4">
    <name type="scientific">Lacticaseibacillus rhamnosus (strain LMS2-1)</name>
    <dbReference type="NCBI Taxonomy" id="525361"/>
    <lineage>
        <taxon>Bacteria</taxon>
        <taxon>Bacillati</taxon>
        <taxon>Bacillota</taxon>
        <taxon>Bacilli</taxon>
        <taxon>Lactobacillales</taxon>
        <taxon>Lactobacillaceae</taxon>
        <taxon>Lacticaseibacillus</taxon>
    </lineage>
</organism>
<name>C2JVA3_LACRM</name>
<dbReference type="InterPro" id="IPR016195">
    <property type="entry name" value="Pol/histidinol_Pase-like"/>
</dbReference>
<dbReference type="SUPFAM" id="SSF52540">
    <property type="entry name" value="P-loop containing nucleoside triphosphate hydrolases"/>
    <property type="match status" value="1"/>
</dbReference>
<dbReference type="InterPro" id="IPR038729">
    <property type="entry name" value="Rad50/SbcC_AAA"/>
</dbReference>
<dbReference type="GO" id="GO:0006302">
    <property type="term" value="P:double-strand break repair"/>
    <property type="evidence" value="ECO:0007669"/>
    <property type="project" value="InterPro"/>
</dbReference>
<dbReference type="InterPro" id="IPR054798">
    <property type="entry name" value="Spaf_1101-like"/>
</dbReference>
<dbReference type="Gene3D" id="3.20.20.140">
    <property type="entry name" value="Metal-dependent hydrolases"/>
    <property type="match status" value="1"/>
</dbReference>
<dbReference type="SUPFAM" id="SSF89550">
    <property type="entry name" value="PHP domain-like"/>
    <property type="match status" value="1"/>
</dbReference>
<feature type="domain" description="Rad50/SbcC-type AAA" evidence="2">
    <location>
        <begin position="351"/>
        <end position="555"/>
    </location>
</feature>
<dbReference type="Proteomes" id="UP000004525">
    <property type="component" value="Unassembled WGS sequence"/>
</dbReference>
<evidence type="ECO:0000313" key="3">
    <source>
        <dbReference type="EMBL" id="EEN81019.1"/>
    </source>
</evidence>
<dbReference type="HOGENOM" id="CLU_018091_0_0_9"/>
<evidence type="ECO:0000256" key="1">
    <source>
        <dbReference type="SAM" id="Coils"/>
    </source>
</evidence>
<dbReference type="EMBL" id="ACIZ01000039">
    <property type="protein sequence ID" value="EEN81019.1"/>
    <property type="molecule type" value="Genomic_DNA"/>
</dbReference>
<protein>
    <recommendedName>
        <fullName evidence="2">Rad50/SbcC-type AAA domain-containing protein</fullName>
    </recommendedName>
</protein>
<dbReference type="GO" id="GO:0016887">
    <property type="term" value="F:ATP hydrolysis activity"/>
    <property type="evidence" value="ECO:0007669"/>
    <property type="project" value="InterPro"/>
</dbReference>
<dbReference type="RefSeq" id="WP_005691179.1">
    <property type="nucleotide sequence ID" value="NZ_GG692961.1"/>
</dbReference>
<gene>
    <name evidence="3" type="ORF">HMPREF0539_0837</name>
</gene>
<dbReference type="Pfam" id="PF13476">
    <property type="entry name" value="AAA_23"/>
    <property type="match status" value="1"/>
</dbReference>
<evidence type="ECO:0000259" key="2">
    <source>
        <dbReference type="Pfam" id="PF13476"/>
    </source>
</evidence>
<reference evidence="3" key="1">
    <citation type="submission" date="2009-01" db="EMBL/GenBank/DDBJ databases">
        <authorList>
            <person name="Qin X."/>
            <person name="Bachman B."/>
            <person name="Battles P."/>
            <person name="Bell A."/>
            <person name="Bess C."/>
            <person name="Bickham C."/>
            <person name="Chaboub L."/>
            <person name="Chen D."/>
            <person name="Coyle M."/>
            <person name="Deiros D.R."/>
            <person name="Dinh H."/>
            <person name="Forbes L."/>
            <person name="Fowler G."/>
            <person name="Francisco L."/>
            <person name="Fu Q."/>
            <person name="Gubbala S."/>
            <person name="Hale W."/>
            <person name="Han Y."/>
            <person name="Hemphill L."/>
            <person name="Highlander S.K."/>
            <person name="Hirani K."/>
            <person name="Hogues M."/>
            <person name="Jackson L."/>
            <person name="Jakkamsetti A."/>
            <person name="Javaid M."/>
            <person name="Jiang H."/>
            <person name="Korchina V."/>
            <person name="Kovar C."/>
            <person name="Lara F."/>
            <person name="Lee S."/>
            <person name="Mata R."/>
            <person name="Mathew T."/>
            <person name="Moen C."/>
            <person name="Morales K."/>
            <person name="Munidasa M."/>
            <person name="Nazareth L."/>
            <person name="Ngo R."/>
            <person name="Nguyen L."/>
            <person name="Okwuonu G."/>
            <person name="Ongeri F."/>
            <person name="Patil S."/>
            <person name="Petrosino J."/>
            <person name="Pham C."/>
            <person name="Pham P."/>
            <person name="Pu L.-L."/>
            <person name="Puazo M."/>
            <person name="Raj R."/>
            <person name="Reid J."/>
            <person name="Rouhana J."/>
            <person name="Saada N."/>
            <person name="Shang Y."/>
            <person name="Simmons D."/>
            <person name="Thornton R."/>
            <person name="Warren J."/>
            <person name="Weissenberger G."/>
            <person name="Zhang J."/>
            <person name="Zhang L."/>
            <person name="Zhou C."/>
            <person name="Zhu D."/>
            <person name="Muzny D."/>
            <person name="Worley K."/>
            <person name="Gibbs R."/>
        </authorList>
    </citation>
    <scope>NUCLEOTIDE SEQUENCE [LARGE SCALE GENOMIC DNA]</scope>
    <source>
        <strain evidence="3">LMS2-1</strain>
    </source>
</reference>
<dbReference type="InterPro" id="IPR027417">
    <property type="entry name" value="P-loop_NTPase"/>
</dbReference>
<dbReference type="AlphaFoldDB" id="C2JVA3"/>
<proteinExistence type="predicted"/>
<keyword evidence="1" id="KW-0175">Coiled coil</keyword>
<evidence type="ECO:0000313" key="4">
    <source>
        <dbReference type="Proteomes" id="UP000004525"/>
    </source>
</evidence>
<sequence>MPFREKELFRRTASSELNQALTRIEQLKQVYGEYQKTLIHFHTPASHDYKFVRAPKYLRENESVRLFTSYDQSEVDQIATDFDLFKFARITHEYLDKMVEKNSLFETVKELEGYLLIALKLYLESVRVAVITDHNTVAGYDRLKDAINIIKRCLPNKQVPSLLFGVEISCGDSLHVVGITDNSSKSRSLVTEFLTTNILSENAGTYLPSWEVVEWFKKHGFISYVAHINTSDVFKLEYGSGAYKKRLFSAENMQVVGVSKIEKQQGVLRQLRNHNVTCPVVFLDEDSHCLEDLATKTFWIKGQELDYNMLRNAIEDSDVSLKFDRPELPDVFIKSVSIDGDGFLGKSDSPFSVSFSTALNCVIGGRGTGKSTLLDCVSFVLSQHVRDLTQLKNICKQGKILLTLSVEGKIYYVAFNPAMDGVRDDAFMRGYLFGQEHQLQYHDRMEDTFDEEKVTKATRDKIQIFSLHDDAIYEVIEKTKFFNRVFRSSYSVNELVKKASDRHITSFIESQLNSTSMKVSKIRAMSIENDQELRKQAGLVNKKLESHKSKILTKIQRINVESKRVRVTYTQKALSSQYFDWFRQTDRDWFKAPKRWFLNYNIDADGLMDLFEKGSDEFGVIGLYLLFRSEDFEKLRPLLLSYTAEISTRDIDNSVEKITVENVDHLLRKIKDKIVRPSRFSVYDLLNQYYRNVDQFDLQFDINSFENDSQMTVFKSISEISLGQKVVALLDFIFMFGAVSGDVTPLLLDQPEDNLDSTYIYQHLVEALRKQKDHRQVLIVTHNSTIVTNSKPEQVISLQSDNTHGWVENTGYPTEAEIVLQIVNLLEGGVASFKHKEFVYSPIIGNISNGAPSHDK</sequence>
<feature type="coiled-coil region" evidence="1">
    <location>
        <begin position="10"/>
        <end position="37"/>
    </location>
</feature>
<comment type="caution">
    <text evidence="3">The sequence shown here is derived from an EMBL/GenBank/DDBJ whole genome shotgun (WGS) entry which is preliminary data.</text>
</comment>
<dbReference type="Gene3D" id="3.40.50.300">
    <property type="entry name" value="P-loop containing nucleotide triphosphate hydrolases"/>
    <property type="match status" value="2"/>
</dbReference>
<keyword evidence="4" id="KW-1185">Reference proteome</keyword>
<accession>C2JVA3</accession>